<reference evidence="4" key="1">
    <citation type="submission" date="2022-06" db="EMBL/GenBank/DDBJ databases">
        <title>Alkalimarinus sp. nov., isolated from gut of a Alitta virens.</title>
        <authorList>
            <person name="Yang A.I."/>
            <person name="Shin N.-R."/>
        </authorList>
    </citation>
    <scope>NUCLEOTIDE SEQUENCE</scope>
    <source>
        <strain evidence="4">A2M4</strain>
    </source>
</reference>
<proteinExistence type="predicted"/>
<keyword evidence="2" id="KW-0547">Nucleotide-binding</keyword>
<dbReference type="SUPFAM" id="SSF52540">
    <property type="entry name" value="P-loop containing nucleoside triphosphate hydrolases"/>
    <property type="match status" value="1"/>
</dbReference>
<dbReference type="Pfam" id="PF00176">
    <property type="entry name" value="SNF2-rel_dom"/>
    <property type="match status" value="1"/>
</dbReference>
<dbReference type="InterPro" id="IPR014001">
    <property type="entry name" value="Helicase_ATP-bd"/>
</dbReference>
<protein>
    <submittedName>
        <fullName evidence="4">SNF2-related protein</fullName>
    </submittedName>
</protein>
<evidence type="ECO:0000256" key="1">
    <source>
        <dbReference type="ARBA" id="ARBA00022801"/>
    </source>
</evidence>
<dbReference type="Proteomes" id="UP001163739">
    <property type="component" value="Chromosome"/>
</dbReference>
<name>A0ABY6N7C5_9ALTE</name>
<evidence type="ECO:0000313" key="4">
    <source>
        <dbReference type="EMBL" id="UZE97914.1"/>
    </source>
</evidence>
<dbReference type="InterPro" id="IPR038718">
    <property type="entry name" value="SNF2-like_sf"/>
</dbReference>
<keyword evidence="2" id="KW-0347">Helicase</keyword>
<dbReference type="RefSeq" id="WP_265049387.1">
    <property type="nucleotide sequence ID" value="NZ_CP100390.1"/>
</dbReference>
<dbReference type="PANTHER" id="PTHR45766:SF6">
    <property type="entry name" value="SWI_SNF-RELATED MATRIX-ASSOCIATED ACTIN-DEPENDENT REGULATOR OF CHROMATIN SUBFAMILY A-LIKE PROTEIN 1"/>
    <property type="match status" value="1"/>
</dbReference>
<feature type="domain" description="Helicase ATP-binding" evidence="3">
    <location>
        <begin position="76"/>
        <end position="297"/>
    </location>
</feature>
<sequence length="334" mass="37299">MGIRTPISWDGIINIASEDLDSWLNFLNSLGIPHEIEHTPENKARALTLDYSAIPGWNQAARNGKVLHQYQREGIEFATANRGRILNGDEMGTGKTVQTLGFAAGIHAERILIIAPANARYVWDREIKDWIGPEETIQHITSNLDEICLTTRWTIITYDVLVERPGIINISEQCDKDIISSANLDDEIIAWRVLENGDWRLTITMPVKLSGLTTKATKKLNRVNERLGGKLTDSLMNNSIDLLIADEAHYLKNPKAKRTKAVSRIANTIDKRLLLSGTPIRNTLEEVTSLLNLTCNDATQDINLLNKDSQSASAALTEYFYSDTSLLSKCTCLQ</sequence>
<gene>
    <name evidence="4" type="ORF">NKI27_09330</name>
</gene>
<accession>A0ABY6N7C5</accession>
<keyword evidence="5" id="KW-1185">Reference proteome</keyword>
<dbReference type="PROSITE" id="PS51192">
    <property type="entry name" value="HELICASE_ATP_BIND_1"/>
    <property type="match status" value="1"/>
</dbReference>
<keyword evidence="1" id="KW-0378">Hydrolase</keyword>
<dbReference type="InterPro" id="IPR027417">
    <property type="entry name" value="P-loop_NTPase"/>
</dbReference>
<keyword evidence="2" id="KW-0067">ATP-binding</keyword>
<dbReference type="InterPro" id="IPR000330">
    <property type="entry name" value="SNF2_N"/>
</dbReference>
<evidence type="ECO:0000259" key="3">
    <source>
        <dbReference type="PROSITE" id="PS51192"/>
    </source>
</evidence>
<dbReference type="SMART" id="SM00487">
    <property type="entry name" value="DEXDc"/>
    <property type="match status" value="1"/>
</dbReference>
<dbReference type="PANTHER" id="PTHR45766">
    <property type="entry name" value="DNA ANNEALING HELICASE AND ENDONUCLEASE ZRANB3 FAMILY MEMBER"/>
    <property type="match status" value="1"/>
</dbReference>
<organism evidence="4 5">
    <name type="scientific">Alkalimarinus alittae</name>
    <dbReference type="NCBI Taxonomy" id="2961619"/>
    <lineage>
        <taxon>Bacteria</taxon>
        <taxon>Pseudomonadati</taxon>
        <taxon>Pseudomonadota</taxon>
        <taxon>Gammaproteobacteria</taxon>
        <taxon>Alteromonadales</taxon>
        <taxon>Alteromonadaceae</taxon>
        <taxon>Alkalimarinus</taxon>
    </lineage>
</organism>
<dbReference type="Gene3D" id="3.40.50.10810">
    <property type="entry name" value="Tandem AAA-ATPase domain"/>
    <property type="match status" value="2"/>
</dbReference>
<dbReference type="EMBL" id="CP100390">
    <property type="protein sequence ID" value="UZE97914.1"/>
    <property type="molecule type" value="Genomic_DNA"/>
</dbReference>
<evidence type="ECO:0000256" key="2">
    <source>
        <dbReference type="ARBA" id="ARBA00022806"/>
    </source>
</evidence>
<evidence type="ECO:0000313" key="5">
    <source>
        <dbReference type="Proteomes" id="UP001163739"/>
    </source>
</evidence>